<dbReference type="Proteomes" id="UP000235746">
    <property type="component" value="Unassembled WGS sequence"/>
</dbReference>
<accession>A0A2N7IAA9</accession>
<evidence type="ECO:0008006" key="3">
    <source>
        <dbReference type="Google" id="ProtNLM"/>
    </source>
</evidence>
<evidence type="ECO:0000313" key="2">
    <source>
        <dbReference type="Proteomes" id="UP000235746"/>
    </source>
</evidence>
<organism evidence="1 2">
    <name type="scientific">Vibrio lentus</name>
    <dbReference type="NCBI Taxonomy" id="136468"/>
    <lineage>
        <taxon>Bacteria</taxon>
        <taxon>Pseudomonadati</taxon>
        <taxon>Pseudomonadota</taxon>
        <taxon>Gammaproteobacteria</taxon>
        <taxon>Vibrionales</taxon>
        <taxon>Vibrionaceae</taxon>
        <taxon>Vibrio</taxon>
    </lineage>
</organism>
<sequence length="212" mass="24127">MSDNPLNAKNVIRLLLHNPGYFSKKVHYNCGELYFLYGPHFNSVNILGSDTSTNFVDIKFFNTDLYNNKSLIENRDGICHLVRKGKVRDIDFDLSNSVLIDGKSHKEIAKIFKQSKYYISFDTESAYSILAALCGCISIVVPIKGVTKENWQPDEKFRYGVAYGFSKEEIDWAIGSQGLLNQHIMDIEEHNKKVALTFTKDLNVFFNGDVHG</sequence>
<dbReference type="AlphaFoldDB" id="A0A2N7IAA9"/>
<protein>
    <recommendedName>
        <fullName evidence="3">WavQ</fullName>
    </recommendedName>
</protein>
<reference evidence="2" key="1">
    <citation type="submission" date="2016-07" db="EMBL/GenBank/DDBJ databases">
        <title>Nontailed viruses are major unrecognized killers of bacteria in the ocean.</title>
        <authorList>
            <person name="Kauffman K."/>
            <person name="Hussain F."/>
            <person name="Yang J."/>
            <person name="Arevalo P."/>
            <person name="Brown J."/>
            <person name="Cutler M."/>
            <person name="Kelly L."/>
            <person name="Polz M.F."/>
        </authorList>
    </citation>
    <scope>NUCLEOTIDE SEQUENCE [LARGE SCALE GENOMIC DNA]</scope>
    <source>
        <strain evidence="2">10N.261.51.B8</strain>
    </source>
</reference>
<proteinExistence type="predicted"/>
<name>A0A2N7IAA9_9VIBR</name>
<gene>
    <name evidence="1" type="ORF">BCT74_12330</name>
</gene>
<evidence type="ECO:0000313" key="1">
    <source>
        <dbReference type="EMBL" id="PML53339.1"/>
    </source>
</evidence>
<dbReference type="EMBL" id="MCYL01000045">
    <property type="protein sequence ID" value="PML53339.1"/>
    <property type="molecule type" value="Genomic_DNA"/>
</dbReference>
<comment type="caution">
    <text evidence="1">The sequence shown here is derived from an EMBL/GenBank/DDBJ whole genome shotgun (WGS) entry which is preliminary data.</text>
</comment>